<dbReference type="Pfam" id="PF01850">
    <property type="entry name" value="PIN"/>
    <property type="match status" value="1"/>
</dbReference>
<dbReference type="InterPro" id="IPR029060">
    <property type="entry name" value="PIN-like_dom_sf"/>
</dbReference>
<keyword evidence="2" id="KW-0479">Metal-binding</keyword>
<organism evidence="6 7">
    <name type="scientific">Streptomyces flavidovirens</name>
    <dbReference type="NCBI Taxonomy" id="67298"/>
    <lineage>
        <taxon>Bacteria</taxon>
        <taxon>Bacillati</taxon>
        <taxon>Actinomycetota</taxon>
        <taxon>Actinomycetes</taxon>
        <taxon>Kitasatosporales</taxon>
        <taxon>Streptomycetaceae</taxon>
        <taxon>Streptomyces</taxon>
    </lineage>
</organism>
<name>A0ABW6RLK9_9ACTN</name>
<gene>
    <name evidence="6" type="ORF">ACFYWW_22665</name>
</gene>
<comment type="caution">
    <text evidence="6">The sequence shown here is derived from an EMBL/GenBank/DDBJ whole genome shotgun (WGS) entry which is preliminary data.</text>
</comment>
<evidence type="ECO:0000256" key="2">
    <source>
        <dbReference type="ARBA" id="ARBA00022723"/>
    </source>
</evidence>
<keyword evidence="4" id="KW-0460">Magnesium</keyword>
<dbReference type="RefSeq" id="WP_355721371.1">
    <property type="nucleotide sequence ID" value="NZ_JBEXNP010000010.1"/>
</dbReference>
<dbReference type="EMBL" id="JBIAPK010000007">
    <property type="protein sequence ID" value="MFF3341492.1"/>
    <property type="molecule type" value="Genomic_DNA"/>
</dbReference>
<dbReference type="InterPro" id="IPR002716">
    <property type="entry name" value="PIN_dom"/>
</dbReference>
<accession>A0ABW6RLK9</accession>
<evidence type="ECO:0000256" key="3">
    <source>
        <dbReference type="ARBA" id="ARBA00022801"/>
    </source>
</evidence>
<protein>
    <submittedName>
        <fullName evidence="6">PIN domain-containing protein</fullName>
    </submittedName>
</protein>
<feature type="domain" description="PIN" evidence="5">
    <location>
        <begin position="9"/>
        <end position="122"/>
    </location>
</feature>
<evidence type="ECO:0000313" key="7">
    <source>
        <dbReference type="Proteomes" id="UP001601976"/>
    </source>
</evidence>
<evidence type="ECO:0000313" key="6">
    <source>
        <dbReference type="EMBL" id="MFF3341492.1"/>
    </source>
</evidence>
<keyword evidence="1" id="KW-0540">Nuclease</keyword>
<evidence type="ECO:0000259" key="5">
    <source>
        <dbReference type="Pfam" id="PF01850"/>
    </source>
</evidence>
<proteinExistence type="predicted"/>
<dbReference type="Proteomes" id="UP001601976">
    <property type="component" value="Unassembled WGS sequence"/>
</dbReference>
<dbReference type="Gene3D" id="3.40.50.1010">
    <property type="entry name" value="5'-nuclease"/>
    <property type="match status" value="1"/>
</dbReference>
<keyword evidence="7" id="KW-1185">Reference proteome</keyword>
<evidence type="ECO:0000256" key="4">
    <source>
        <dbReference type="ARBA" id="ARBA00022842"/>
    </source>
</evidence>
<keyword evidence="3" id="KW-0378">Hydrolase</keyword>
<evidence type="ECO:0000256" key="1">
    <source>
        <dbReference type="ARBA" id="ARBA00022722"/>
    </source>
</evidence>
<sequence>MTKYFSTLVLDSEGLSGWVSRDRKISARILRLQELGADMAISAATIIEVTHARADMARLNWLLSGIKVEPLTEQASRAAAKLLRNANLHGHKYAIDAMVAEVALRQPGPVAMLTSDTDDMRKLCGSGVHLVTV</sequence>
<dbReference type="SUPFAM" id="SSF88723">
    <property type="entry name" value="PIN domain-like"/>
    <property type="match status" value="1"/>
</dbReference>
<reference evidence="6 7" key="1">
    <citation type="submission" date="2024-10" db="EMBL/GenBank/DDBJ databases">
        <title>The Natural Products Discovery Center: Release of the First 8490 Sequenced Strains for Exploring Actinobacteria Biosynthetic Diversity.</title>
        <authorList>
            <person name="Kalkreuter E."/>
            <person name="Kautsar S.A."/>
            <person name="Yang D."/>
            <person name="Bader C.D."/>
            <person name="Teijaro C.N."/>
            <person name="Fluegel L."/>
            <person name="Davis C.M."/>
            <person name="Simpson J.R."/>
            <person name="Lauterbach L."/>
            <person name="Steele A.D."/>
            <person name="Gui C."/>
            <person name="Meng S."/>
            <person name="Li G."/>
            <person name="Viehrig K."/>
            <person name="Ye F."/>
            <person name="Su P."/>
            <person name="Kiefer A.F."/>
            <person name="Nichols A."/>
            <person name="Cepeda A.J."/>
            <person name="Yan W."/>
            <person name="Fan B."/>
            <person name="Jiang Y."/>
            <person name="Adhikari A."/>
            <person name="Zheng C.-J."/>
            <person name="Schuster L."/>
            <person name="Cowan T.M."/>
            <person name="Smanski M.J."/>
            <person name="Chevrette M.G."/>
            <person name="De Carvalho L.P.S."/>
            <person name="Shen B."/>
        </authorList>
    </citation>
    <scope>NUCLEOTIDE SEQUENCE [LARGE SCALE GENOMIC DNA]</scope>
    <source>
        <strain evidence="6 7">NPDC003029</strain>
    </source>
</reference>